<evidence type="ECO:0000313" key="1">
    <source>
        <dbReference type="EMBL" id="CAF9942792.1"/>
    </source>
</evidence>
<organism evidence="1 2">
    <name type="scientific">Heterodermia speciosa</name>
    <dbReference type="NCBI Taxonomy" id="116794"/>
    <lineage>
        <taxon>Eukaryota</taxon>
        <taxon>Fungi</taxon>
        <taxon>Dikarya</taxon>
        <taxon>Ascomycota</taxon>
        <taxon>Pezizomycotina</taxon>
        <taxon>Lecanoromycetes</taxon>
        <taxon>OSLEUM clade</taxon>
        <taxon>Lecanoromycetidae</taxon>
        <taxon>Caliciales</taxon>
        <taxon>Physciaceae</taxon>
        <taxon>Heterodermia</taxon>
    </lineage>
</organism>
<protein>
    <recommendedName>
        <fullName evidence="3">C2H2-type domain-containing protein</fullName>
    </recommendedName>
</protein>
<evidence type="ECO:0008006" key="3">
    <source>
        <dbReference type="Google" id="ProtNLM"/>
    </source>
</evidence>
<comment type="caution">
    <text evidence="1">The sequence shown here is derived from an EMBL/GenBank/DDBJ whole genome shotgun (WGS) entry which is preliminary data.</text>
</comment>
<proteinExistence type="predicted"/>
<dbReference type="OrthoDB" id="3544487at2759"/>
<reference evidence="1" key="1">
    <citation type="submission" date="2021-03" db="EMBL/GenBank/DDBJ databases">
        <authorList>
            <person name="Tagirdzhanova G."/>
        </authorList>
    </citation>
    <scope>NUCLEOTIDE SEQUENCE</scope>
</reference>
<dbReference type="PANTHER" id="PTHR37535:SF2">
    <property type="entry name" value="FINGER DOMAIN PROTEIN, PUTATIVE (AFU_ORTHOLOGUE AFUA_6G09300)-RELATED"/>
    <property type="match status" value="1"/>
</dbReference>
<dbReference type="EMBL" id="CAJPDS010000618">
    <property type="protein sequence ID" value="CAF9942792.1"/>
    <property type="molecule type" value="Genomic_DNA"/>
</dbReference>
<sequence>MAPRKYGEAVLHNIEHAPEYYQQMENDFDVLELTQRVYGRGSENMLSLVKKFWYQYCQFTKKNPVATLKDISINVLYAFFDWLLRERKDRLGAASSLQTYWNALCLVRKQETGCHQIDPLIKSQMHGVRQRLANAHNLRKDKKKKPVLHAEDEFELLKTLYTSTETTFPHERYRVQLALIMQLAGITGNRPSALLAVCYQHIKVTLLPDPKSGEQPRVLIEIVFHHTKGYLGEKDAYVLLCYATLAAPSASVAIANEHGRNEFGIPDVPNEPCLLLCPHIPLLALLFADQAFAAPSLNSPEQLFRLRIAPGQKQLPVPLKEEMAERPLFRRCKNTVKGIQISEEQALADSTLRPQMINLGSIAGMELPTGPYTFRRGNGQALDNSNDITDAQRNIILQHHNSSVFQKNYASRYMPDTQAAYRGLKPQTALMRAASGMSRTIDPRRPRKLNLAQQAEIDRYPDVRLLRRRLKSLLQTFQDQKRSITSAKGTPLYHHYRQAYQAHRNLRRRHEKALLTKVKERYKKEQPVIDIQRQLKGLPMAEQEALQTAEYVFEERVHAIDALFTFATSSTEEECQRRITAINALIALCKKQEIQGFRRHRADNKFKEKQTSVSPPPNLSETFPIECEPTQCIFCLGNEDLSAPDRLKNFASRGDLKKHFHRKHLRHHPDGQPIPCPHPRCDVILNGAMHLQNHAEVVHKTRT</sequence>
<dbReference type="Proteomes" id="UP000664521">
    <property type="component" value="Unassembled WGS sequence"/>
</dbReference>
<accession>A0A8H3J8X7</accession>
<evidence type="ECO:0000313" key="2">
    <source>
        <dbReference type="Proteomes" id="UP000664521"/>
    </source>
</evidence>
<dbReference type="Pfam" id="PF11917">
    <property type="entry name" value="DUF3435"/>
    <property type="match status" value="1"/>
</dbReference>
<keyword evidence="2" id="KW-1185">Reference proteome</keyword>
<name>A0A8H3J8X7_9LECA</name>
<gene>
    <name evidence="1" type="ORF">HETSPECPRED_008280</name>
</gene>
<dbReference type="PANTHER" id="PTHR37535">
    <property type="entry name" value="FLUG DOMAIN PROTEIN"/>
    <property type="match status" value="1"/>
</dbReference>
<dbReference type="AlphaFoldDB" id="A0A8H3J8X7"/>
<dbReference type="InterPro" id="IPR021842">
    <property type="entry name" value="DUF3435"/>
</dbReference>